<feature type="region of interest" description="Disordered" evidence="1">
    <location>
        <begin position="1"/>
        <end position="25"/>
    </location>
</feature>
<dbReference type="EMBL" id="JBEFKJ010000009">
    <property type="protein sequence ID" value="KAL2044458.1"/>
    <property type="molecule type" value="Genomic_DNA"/>
</dbReference>
<reference evidence="2 3" key="1">
    <citation type="submission" date="2024-09" db="EMBL/GenBank/DDBJ databases">
        <title>Rethinking Asexuality: The Enigmatic Case of Functional Sexual Genes in Lepraria (Stereocaulaceae).</title>
        <authorList>
            <person name="Doellman M."/>
            <person name="Sun Y."/>
            <person name="Barcenas-Pena A."/>
            <person name="Lumbsch H.T."/>
            <person name="Grewe F."/>
        </authorList>
    </citation>
    <scope>NUCLEOTIDE SEQUENCE [LARGE SCALE GENOMIC DNA]</scope>
    <source>
        <strain evidence="2 3">Mercado 3170</strain>
    </source>
</reference>
<evidence type="ECO:0000313" key="3">
    <source>
        <dbReference type="Proteomes" id="UP001590950"/>
    </source>
</evidence>
<proteinExistence type="predicted"/>
<name>A0ABR4AFB2_9LECA</name>
<organism evidence="2 3">
    <name type="scientific">Stereocaulon virgatum</name>
    <dbReference type="NCBI Taxonomy" id="373712"/>
    <lineage>
        <taxon>Eukaryota</taxon>
        <taxon>Fungi</taxon>
        <taxon>Dikarya</taxon>
        <taxon>Ascomycota</taxon>
        <taxon>Pezizomycotina</taxon>
        <taxon>Lecanoromycetes</taxon>
        <taxon>OSLEUM clade</taxon>
        <taxon>Lecanoromycetidae</taxon>
        <taxon>Lecanorales</taxon>
        <taxon>Lecanorineae</taxon>
        <taxon>Stereocaulaceae</taxon>
        <taxon>Stereocaulon</taxon>
    </lineage>
</organism>
<gene>
    <name evidence="2" type="ORF">N7G274_003163</name>
</gene>
<protein>
    <submittedName>
        <fullName evidence="2">Uncharacterized protein</fullName>
    </submittedName>
</protein>
<sequence length="143" mass="16114">MAKRGDTNSFTPSPRPSPPPQRIEDHNLSEDAALRIARIACRMFQLDLAPTAAAEAGFRYDEDQLLPVIMDFMLNDGEIPVISSNVISGSSQCHAFFRIMAQKLGFSRVEIEVWLKHYWWTVEVFKECDLGSGLSIVEVEIVE</sequence>
<evidence type="ECO:0000313" key="2">
    <source>
        <dbReference type="EMBL" id="KAL2044458.1"/>
    </source>
</evidence>
<evidence type="ECO:0000256" key="1">
    <source>
        <dbReference type="SAM" id="MobiDB-lite"/>
    </source>
</evidence>
<dbReference type="Proteomes" id="UP001590950">
    <property type="component" value="Unassembled WGS sequence"/>
</dbReference>
<accession>A0ABR4AFB2</accession>
<comment type="caution">
    <text evidence="2">The sequence shown here is derived from an EMBL/GenBank/DDBJ whole genome shotgun (WGS) entry which is preliminary data.</text>
</comment>
<keyword evidence="3" id="KW-1185">Reference proteome</keyword>